<keyword evidence="3" id="KW-1185">Reference proteome</keyword>
<dbReference type="RefSeq" id="WP_390320755.1">
    <property type="nucleotide sequence ID" value="NZ_JBHSPB010000026.1"/>
</dbReference>
<reference evidence="3" key="1">
    <citation type="journal article" date="2019" name="Int. J. Syst. Evol. Microbiol.">
        <title>The Global Catalogue of Microorganisms (GCM) 10K type strain sequencing project: providing services to taxonomists for standard genome sequencing and annotation.</title>
        <authorList>
            <consortium name="The Broad Institute Genomics Platform"/>
            <consortium name="The Broad Institute Genome Sequencing Center for Infectious Disease"/>
            <person name="Wu L."/>
            <person name="Ma J."/>
        </authorList>
    </citation>
    <scope>NUCLEOTIDE SEQUENCE [LARGE SCALE GENOMIC DNA]</scope>
    <source>
        <strain evidence="3">CGMCC 4.7304</strain>
    </source>
</reference>
<dbReference type="Proteomes" id="UP001596083">
    <property type="component" value="Unassembled WGS sequence"/>
</dbReference>
<evidence type="ECO:0000256" key="1">
    <source>
        <dbReference type="SAM" id="MobiDB-lite"/>
    </source>
</evidence>
<feature type="compositionally biased region" description="Basic and acidic residues" evidence="1">
    <location>
        <begin position="1"/>
        <end position="38"/>
    </location>
</feature>
<dbReference type="EMBL" id="JBHSPB010000026">
    <property type="protein sequence ID" value="MFC5724290.1"/>
    <property type="molecule type" value="Genomic_DNA"/>
</dbReference>
<gene>
    <name evidence="2" type="ORF">ACFP1Z_29460</name>
</gene>
<feature type="compositionally biased region" description="Low complexity" evidence="1">
    <location>
        <begin position="59"/>
        <end position="68"/>
    </location>
</feature>
<accession>A0ABW0ZD73</accession>
<name>A0ABW0ZD73_9ACTN</name>
<evidence type="ECO:0000313" key="3">
    <source>
        <dbReference type="Proteomes" id="UP001596083"/>
    </source>
</evidence>
<sequence>MTPDGGERAGERGDGPPDRRAGADPHEPHGRADEDGGPRVRSHTPGRQEHTALPEQRRPPSAQGAPGPSAVPAPGAPDPSPRPAPDPAALVVLARTLGEVAGALRATGRVLTAVAADPALLTSLGRSPRSGALAVGALVRALTDPAGLGFAPDGEGPGRAARLAGVVARRGSLAVDVAVVSLKLRIRLRAVRRPACAEATVVRRLLTAVEADRQDVALRILGRGAPARADRRALGALAPALPELLAWDALVDDNPFNDAAAWRTVLGSAPDAPGHRRTDDGG</sequence>
<feature type="region of interest" description="Disordered" evidence="1">
    <location>
        <begin position="1"/>
        <end position="86"/>
    </location>
</feature>
<organism evidence="2 3">
    <name type="scientific">Streptomyces gamaensis</name>
    <dbReference type="NCBI Taxonomy" id="1763542"/>
    <lineage>
        <taxon>Bacteria</taxon>
        <taxon>Bacillati</taxon>
        <taxon>Actinomycetota</taxon>
        <taxon>Actinomycetes</taxon>
        <taxon>Kitasatosporales</taxon>
        <taxon>Streptomycetaceae</taxon>
        <taxon>Streptomyces</taxon>
    </lineage>
</organism>
<comment type="caution">
    <text evidence="2">The sequence shown here is derived from an EMBL/GenBank/DDBJ whole genome shotgun (WGS) entry which is preliminary data.</text>
</comment>
<proteinExistence type="predicted"/>
<evidence type="ECO:0000313" key="2">
    <source>
        <dbReference type="EMBL" id="MFC5724290.1"/>
    </source>
</evidence>
<feature type="compositionally biased region" description="Basic and acidic residues" evidence="1">
    <location>
        <begin position="46"/>
        <end position="58"/>
    </location>
</feature>
<protein>
    <submittedName>
        <fullName evidence="2">Uncharacterized protein</fullName>
    </submittedName>
</protein>
<feature type="compositionally biased region" description="Pro residues" evidence="1">
    <location>
        <begin position="69"/>
        <end position="86"/>
    </location>
</feature>